<dbReference type="InterPro" id="IPR053470">
    <property type="entry name" value="RNA-guided_DNA_endonuclease"/>
</dbReference>
<evidence type="ECO:0000259" key="2">
    <source>
        <dbReference type="Pfam" id="PF01385"/>
    </source>
</evidence>
<dbReference type="KEGG" id="sace:GIY23_20480"/>
<dbReference type="EMBL" id="CP045929">
    <property type="protein sequence ID" value="QGK71576.1"/>
    <property type="molecule type" value="Genomic_DNA"/>
</dbReference>
<dbReference type="InterPro" id="IPR021027">
    <property type="entry name" value="Transposase_put_HTH"/>
</dbReference>
<dbReference type="AlphaFoldDB" id="A0A5Q3QDX8"/>
<dbReference type="Pfam" id="PF01385">
    <property type="entry name" value="OrfB_IS605"/>
    <property type="match status" value="1"/>
</dbReference>
<organism evidence="4 5">
    <name type="scientific">Allosaccharopolyspora coralli</name>
    <dbReference type="NCBI Taxonomy" id="2665642"/>
    <lineage>
        <taxon>Bacteria</taxon>
        <taxon>Bacillati</taxon>
        <taxon>Actinomycetota</taxon>
        <taxon>Actinomycetes</taxon>
        <taxon>Pseudonocardiales</taxon>
        <taxon>Pseudonocardiaceae</taxon>
        <taxon>Allosaccharopolyspora</taxon>
    </lineage>
</organism>
<name>A0A5Q3QDX8_9PSEU</name>
<feature type="domain" description="Probable transposase IS891/IS1136/IS1341" evidence="2">
    <location>
        <begin position="275"/>
        <end position="326"/>
    </location>
</feature>
<evidence type="ECO:0000313" key="5">
    <source>
        <dbReference type="Proteomes" id="UP000371041"/>
    </source>
</evidence>
<evidence type="ECO:0000259" key="3">
    <source>
        <dbReference type="Pfam" id="PF12323"/>
    </source>
</evidence>
<dbReference type="Pfam" id="PF12323">
    <property type="entry name" value="HTH_OrfB_IS605"/>
    <property type="match status" value="1"/>
</dbReference>
<feature type="region of interest" description="Disordered" evidence="1">
    <location>
        <begin position="210"/>
        <end position="273"/>
    </location>
</feature>
<feature type="domain" description="Transposase putative helix-turn-helix" evidence="3">
    <location>
        <begin position="14"/>
        <end position="54"/>
    </location>
</feature>
<protein>
    <submittedName>
        <fullName evidence="4">Helix-turn-helix domain-containing protein</fullName>
    </submittedName>
</protein>
<feature type="compositionally biased region" description="Low complexity" evidence="1">
    <location>
        <begin position="244"/>
        <end position="262"/>
    </location>
</feature>
<evidence type="ECO:0000256" key="1">
    <source>
        <dbReference type="SAM" id="MobiDB-lite"/>
    </source>
</evidence>
<sequence>MSRTFQPRPGFTVQAYEFALAPTEQQADALRSNCGGQRFAYNWALARVKANLDQQEAERSYGVSEDEVTPGLNWSAYSLRKTWNAAKHAVAPWWAENSKEAYSSGLANLATALNNWNRSRKGQRVGKRVGFPRFKSKRSTWSATFTTGAFGLAQRNRRHVRLPTIGTVRTHESTRKLARRIEADTARILKATVSHRRGRWLVSLQAEVQRDQPQPATTGGTVGVDRGQAPGGALHRRTRVESEAPGPCAAETAPTATADVPPHGSGQADQAETVERWHDTQDRVRRVQHYVANARAEGLHQLSSRLVDEFDTVVVEDLNVAGMLKSRTLSRSIADVGMGELRRQLDYKNYLEQTSPGCRRPVVPIQQNLLGLWRGENQAAPVRADLQLRCLRPVPGS</sequence>
<gene>
    <name evidence="4" type="ORF">GIY23_20480</name>
</gene>
<evidence type="ECO:0000313" key="4">
    <source>
        <dbReference type="EMBL" id="QGK71576.1"/>
    </source>
</evidence>
<keyword evidence="5" id="KW-1185">Reference proteome</keyword>
<accession>A0A5Q3QDX8</accession>
<dbReference type="Proteomes" id="UP000371041">
    <property type="component" value="Chromosome"/>
</dbReference>
<reference evidence="5" key="1">
    <citation type="submission" date="2019-11" db="EMBL/GenBank/DDBJ databases">
        <title>The complete genome sequence of Saccharopolyspora sp. E2A.</title>
        <authorList>
            <person name="Zhang G."/>
        </authorList>
    </citation>
    <scope>NUCLEOTIDE SEQUENCE [LARGE SCALE GENOMIC DNA]</scope>
    <source>
        <strain evidence="5">E2A</strain>
    </source>
</reference>
<dbReference type="NCBIfam" id="NF038280">
    <property type="entry name" value="IS607_TnpB"/>
    <property type="match status" value="1"/>
</dbReference>
<proteinExistence type="predicted"/>
<dbReference type="InterPro" id="IPR001959">
    <property type="entry name" value="Transposase"/>
</dbReference>